<keyword evidence="2" id="KW-0732">Signal</keyword>
<dbReference type="InterPro" id="IPR038975">
    <property type="entry name" value="THNL"/>
</dbReference>
<evidence type="ECO:0000256" key="2">
    <source>
        <dbReference type="SAM" id="SignalP"/>
    </source>
</evidence>
<keyword evidence="4" id="KW-1185">Reference proteome</keyword>
<name>A0A8T0RYW1_PANVG</name>
<accession>A0A8T0RYW1</accession>
<gene>
    <name evidence="3" type="ORF">PVAP13_5NG384300</name>
</gene>
<comment type="caution">
    <text evidence="3">The sequence shown here is derived from an EMBL/GenBank/DDBJ whole genome shotgun (WGS) entry which is preliminary data.</text>
</comment>
<proteinExistence type="predicted"/>
<evidence type="ECO:0000313" key="4">
    <source>
        <dbReference type="Proteomes" id="UP000823388"/>
    </source>
</evidence>
<protein>
    <submittedName>
        <fullName evidence="3">Uncharacterized protein</fullName>
    </submittedName>
</protein>
<organism evidence="3 4">
    <name type="scientific">Panicum virgatum</name>
    <name type="common">Blackwell switchgrass</name>
    <dbReference type="NCBI Taxonomy" id="38727"/>
    <lineage>
        <taxon>Eukaryota</taxon>
        <taxon>Viridiplantae</taxon>
        <taxon>Streptophyta</taxon>
        <taxon>Embryophyta</taxon>
        <taxon>Tracheophyta</taxon>
        <taxon>Spermatophyta</taxon>
        <taxon>Magnoliopsida</taxon>
        <taxon>Liliopsida</taxon>
        <taxon>Poales</taxon>
        <taxon>Poaceae</taxon>
        <taxon>PACMAD clade</taxon>
        <taxon>Panicoideae</taxon>
        <taxon>Panicodae</taxon>
        <taxon>Paniceae</taxon>
        <taxon>Panicinae</taxon>
        <taxon>Panicum</taxon>
        <taxon>Panicum sect. Hiantes</taxon>
    </lineage>
</organism>
<dbReference type="Proteomes" id="UP000823388">
    <property type="component" value="Chromosome 5N"/>
</dbReference>
<evidence type="ECO:0000313" key="3">
    <source>
        <dbReference type="EMBL" id="KAG2589786.1"/>
    </source>
</evidence>
<feature type="chain" id="PRO_5035782613" evidence="2">
    <location>
        <begin position="25"/>
        <end position="164"/>
    </location>
</feature>
<reference evidence="3 4" key="1">
    <citation type="submission" date="2020-05" db="EMBL/GenBank/DDBJ databases">
        <title>WGS assembly of Panicum virgatum.</title>
        <authorList>
            <person name="Lovell J.T."/>
            <person name="Jenkins J."/>
            <person name="Shu S."/>
            <person name="Juenger T.E."/>
            <person name="Schmutz J."/>
        </authorList>
    </citation>
    <scope>NUCLEOTIDE SEQUENCE [LARGE SCALE GENOMIC DNA]</scope>
    <source>
        <strain evidence="4">cv. AP13</strain>
    </source>
</reference>
<dbReference type="PANTHER" id="PTHR36312">
    <property type="entry name" value="THIONIN-LIKE PROTEIN 1"/>
    <property type="match status" value="1"/>
</dbReference>
<sequence length="164" mass="17035">MAAGLLAVAAAAVALAAAALPVLADKDCFENCFKNCVGNDKSMTDYCNYACGMTCGPDGALRRPTAGAALAGLPINCQLACVRESCHPLRADGKDMDMEACYGQCYHSCKTKAGLSRPLGAGAGTVRPAALPDHPFHKMQDAVQPTAEPDPDEVSRRARGPLLP</sequence>
<evidence type="ECO:0000256" key="1">
    <source>
        <dbReference type="SAM" id="MobiDB-lite"/>
    </source>
</evidence>
<dbReference type="PANTHER" id="PTHR36312:SF1">
    <property type="entry name" value="OS01G0594500 PROTEIN"/>
    <property type="match status" value="1"/>
</dbReference>
<dbReference type="EMBL" id="CM029046">
    <property type="protein sequence ID" value="KAG2589786.1"/>
    <property type="molecule type" value="Genomic_DNA"/>
</dbReference>
<feature type="signal peptide" evidence="2">
    <location>
        <begin position="1"/>
        <end position="24"/>
    </location>
</feature>
<dbReference type="OrthoDB" id="688747at2759"/>
<dbReference type="AlphaFoldDB" id="A0A8T0RYW1"/>
<feature type="region of interest" description="Disordered" evidence="1">
    <location>
        <begin position="141"/>
        <end position="164"/>
    </location>
</feature>